<name>A0A815BY09_ADIRI</name>
<accession>A0A815BY09</accession>
<dbReference type="AlphaFoldDB" id="A0A815BY09"/>
<evidence type="ECO:0008006" key="4">
    <source>
        <dbReference type="Google" id="ProtNLM"/>
    </source>
</evidence>
<evidence type="ECO:0000313" key="3">
    <source>
        <dbReference type="Proteomes" id="UP000663828"/>
    </source>
</evidence>
<evidence type="ECO:0000313" key="2">
    <source>
        <dbReference type="EMBL" id="CAF1273296.1"/>
    </source>
</evidence>
<feature type="chain" id="PRO_5032622267" description="DUF19 domain-containing protein" evidence="1">
    <location>
        <begin position="21"/>
        <end position="170"/>
    </location>
</feature>
<feature type="signal peptide" evidence="1">
    <location>
        <begin position="1"/>
        <end position="20"/>
    </location>
</feature>
<protein>
    <recommendedName>
        <fullName evidence="4">DUF19 domain-containing protein</fullName>
    </recommendedName>
</protein>
<dbReference type="Proteomes" id="UP000663828">
    <property type="component" value="Unassembled WGS sequence"/>
</dbReference>
<keyword evidence="3" id="KW-1185">Reference proteome</keyword>
<evidence type="ECO:0000256" key="1">
    <source>
        <dbReference type="SAM" id="SignalP"/>
    </source>
</evidence>
<gene>
    <name evidence="2" type="ORF">XAT740_LOCUS27414</name>
</gene>
<sequence>MAAMIRLFLTCVFLASSVYGAKMSRAEIQSCYEKSKSLETACEFHQCFHERYQCNDESVTAWALELCRQFPKDVVLQFTPPGTKMMINIANCTQNFLARTFHQRKTLNCNAFESKYFSTLTKCYANEKNFCDIFKTNRAIFMKQATAIMMKKPRALQAFAAAAKDCTRLN</sequence>
<proteinExistence type="predicted"/>
<organism evidence="2 3">
    <name type="scientific">Adineta ricciae</name>
    <name type="common">Rotifer</name>
    <dbReference type="NCBI Taxonomy" id="249248"/>
    <lineage>
        <taxon>Eukaryota</taxon>
        <taxon>Metazoa</taxon>
        <taxon>Spiralia</taxon>
        <taxon>Gnathifera</taxon>
        <taxon>Rotifera</taxon>
        <taxon>Eurotatoria</taxon>
        <taxon>Bdelloidea</taxon>
        <taxon>Adinetida</taxon>
        <taxon>Adinetidae</taxon>
        <taxon>Adineta</taxon>
    </lineage>
</organism>
<comment type="caution">
    <text evidence="2">The sequence shown here is derived from an EMBL/GenBank/DDBJ whole genome shotgun (WGS) entry which is preliminary data.</text>
</comment>
<reference evidence="2" key="1">
    <citation type="submission" date="2021-02" db="EMBL/GenBank/DDBJ databases">
        <authorList>
            <person name="Nowell W R."/>
        </authorList>
    </citation>
    <scope>NUCLEOTIDE SEQUENCE</scope>
</reference>
<keyword evidence="1" id="KW-0732">Signal</keyword>
<dbReference type="EMBL" id="CAJNOR010002288">
    <property type="protein sequence ID" value="CAF1273296.1"/>
    <property type="molecule type" value="Genomic_DNA"/>
</dbReference>